<keyword evidence="2" id="KW-1185">Reference proteome</keyword>
<dbReference type="EMBL" id="BMAW01039545">
    <property type="protein sequence ID" value="GFU56265.1"/>
    <property type="molecule type" value="Genomic_DNA"/>
</dbReference>
<comment type="caution">
    <text evidence="1">The sequence shown here is derived from an EMBL/GenBank/DDBJ whole genome shotgun (WGS) entry which is preliminary data.</text>
</comment>
<proteinExistence type="predicted"/>
<accession>A0A8X6R3V3</accession>
<dbReference type="AlphaFoldDB" id="A0A8X6R3V3"/>
<dbReference type="Proteomes" id="UP000887013">
    <property type="component" value="Unassembled WGS sequence"/>
</dbReference>
<dbReference type="InterPro" id="IPR027417">
    <property type="entry name" value="P-loop_NTPase"/>
</dbReference>
<sequence>MVLASRFANKIDGRTIHSTMRLDWREGQDLRQVEKQLQNGNDIQVHLEKSNHLKYTMVCHLKANAIIVDEMSLVPFWLAPALINSFFENNTPFLFIGMGDKRQLKLVMSQHNLFHISFDQEF</sequence>
<protein>
    <submittedName>
        <fullName evidence="1">Uncharacterized protein</fullName>
    </submittedName>
</protein>
<organism evidence="1 2">
    <name type="scientific">Nephila pilipes</name>
    <name type="common">Giant wood spider</name>
    <name type="synonym">Nephila maculata</name>
    <dbReference type="NCBI Taxonomy" id="299642"/>
    <lineage>
        <taxon>Eukaryota</taxon>
        <taxon>Metazoa</taxon>
        <taxon>Ecdysozoa</taxon>
        <taxon>Arthropoda</taxon>
        <taxon>Chelicerata</taxon>
        <taxon>Arachnida</taxon>
        <taxon>Araneae</taxon>
        <taxon>Araneomorphae</taxon>
        <taxon>Entelegynae</taxon>
        <taxon>Araneoidea</taxon>
        <taxon>Nephilidae</taxon>
        <taxon>Nephila</taxon>
    </lineage>
</organism>
<reference evidence="1" key="1">
    <citation type="submission" date="2020-08" db="EMBL/GenBank/DDBJ databases">
        <title>Multicomponent nature underlies the extraordinary mechanical properties of spider dragline silk.</title>
        <authorList>
            <person name="Kono N."/>
            <person name="Nakamura H."/>
            <person name="Mori M."/>
            <person name="Yoshida Y."/>
            <person name="Ohtoshi R."/>
            <person name="Malay A.D."/>
            <person name="Moran D.A.P."/>
            <person name="Tomita M."/>
            <person name="Numata K."/>
            <person name="Arakawa K."/>
        </authorList>
    </citation>
    <scope>NUCLEOTIDE SEQUENCE</scope>
</reference>
<evidence type="ECO:0000313" key="2">
    <source>
        <dbReference type="Proteomes" id="UP000887013"/>
    </source>
</evidence>
<name>A0A8X6R3V3_NEPPI</name>
<evidence type="ECO:0000313" key="1">
    <source>
        <dbReference type="EMBL" id="GFU56265.1"/>
    </source>
</evidence>
<gene>
    <name evidence="1" type="primary">AVEN_189521_1</name>
    <name evidence="1" type="ORF">NPIL_206841</name>
</gene>
<dbReference type="Gene3D" id="3.40.50.300">
    <property type="entry name" value="P-loop containing nucleotide triphosphate hydrolases"/>
    <property type="match status" value="1"/>
</dbReference>